<dbReference type="PANTHER" id="PTHR40661:SF3">
    <property type="entry name" value="FELS-1 PROPHAGE TRANSCRIPTIONAL REGULATOR"/>
    <property type="match status" value="1"/>
</dbReference>
<comment type="caution">
    <text evidence="7">The sequence shown here is derived from an EMBL/GenBank/DDBJ whole genome shotgun (WGS) entry which is preliminary data.</text>
</comment>
<dbReference type="GO" id="GO:0004252">
    <property type="term" value="F:serine-type endopeptidase activity"/>
    <property type="evidence" value="ECO:0007669"/>
    <property type="project" value="InterPro"/>
</dbReference>
<evidence type="ECO:0000256" key="4">
    <source>
        <dbReference type="ARBA" id="ARBA00023125"/>
    </source>
</evidence>
<proteinExistence type="predicted"/>
<keyword evidence="1" id="KW-0645">Protease</keyword>
<evidence type="ECO:0000313" key="8">
    <source>
        <dbReference type="Proteomes" id="UP000028411"/>
    </source>
</evidence>
<evidence type="ECO:0000256" key="2">
    <source>
        <dbReference type="ARBA" id="ARBA00022801"/>
    </source>
</evidence>
<protein>
    <submittedName>
        <fullName evidence="7">Putative phage repressor</fullName>
    </submittedName>
</protein>
<keyword evidence="5" id="KW-0804">Transcription</keyword>
<dbReference type="PANTHER" id="PTHR40661">
    <property type="match status" value="1"/>
</dbReference>
<dbReference type="Gene3D" id="2.10.109.10">
    <property type="entry name" value="Umud Fragment, subunit A"/>
    <property type="match status" value="1"/>
</dbReference>
<dbReference type="GO" id="GO:0006508">
    <property type="term" value="P:proteolysis"/>
    <property type="evidence" value="ECO:0007669"/>
    <property type="project" value="UniProtKB-KW"/>
</dbReference>
<feature type="domain" description="Peptidase S24/S26A/S26B/S26C" evidence="6">
    <location>
        <begin position="8"/>
        <end position="106"/>
    </location>
</feature>
<name>A0A081RAB9_SPHCR</name>
<dbReference type="GO" id="GO:0016020">
    <property type="term" value="C:membrane"/>
    <property type="evidence" value="ECO:0007669"/>
    <property type="project" value="InterPro"/>
</dbReference>
<accession>A0A081RAB9</accession>
<dbReference type="eggNOG" id="COG2932">
    <property type="taxonomic scope" value="Bacteria"/>
</dbReference>
<keyword evidence="2" id="KW-0378">Hydrolase</keyword>
<dbReference type="EMBL" id="JFHR01000050">
    <property type="protein sequence ID" value="KEQ52142.1"/>
    <property type="molecule type" value="Genomic_DNA"/>
</dbReference>
<sequence length="113" mass="12855">MESVAIDCRWLQEIGVRPPHVSIIRVDGESMTPTLNHGDEIMVDHSDNMSRLRDGIYVLRLDDVLLVKRIAMGPRRDEFSIVSDNILYPSWSNVDPALVAIIGRVVWAGRIFR</sequence>
<dbReference type="GO" id="GO:0003677">
    <property type="term" value="F:DNA binding"/>
    <property type="evidence" value="ECO:0007669"/>
    <property type="project" value="UniProtKB-KW"/>
</dbReference>
<keyword evidence="3" id="KW-0805">Transcription regulation</keyword>
<dbReference type="PROSITE" id="PS00501">
    <property type="entry name" value="SPASE_I_1"/>
    <property type="match status" value="1"/>
</dbReference>
<dbReference type="Proteomes" id="UP000028411">
    <property type="component" value="Unassembled WGS sequence"/>
</dbReference>
<reference evidence="7 8" key="1">
    <citation type="submission" date="2014-02" db="EMBL/GenBank/DDBJ databases">
        <title>Whole genome sequence of Sphingobium chlorophenolicum NBRC 16172.</title>
        <authorList>
            <person name="Gan H.M."/>
            <person name="Gan H.Y."/>
            <person name="Chew T.H."/>
            <person name="Savka M.A."/>
        </authorList>
    </citation>
    <scope>NUCLEOTIDE SEQUENCE [LARGE SCALE GENOMIC DNA]</scope>
    <source>
        <strain evidence="7 8">NBRC 16172</strain>
    </source>
</reference>
<evidence type="ECO:0000313" key="7">
    <source>
        <dbReference type="EMBL" id="KEQ52142.1"/>
    </source>
</evidence>
<gene>
    <name evidence="7" type="ORF">BV95_03559</name>
</gene>
<evidence type="ECO:0000259" key="6">
    <source>
        <dbReference type="Pfam" id="PF00717"/>
    </source>
</evidence>
<dbReference type="PATRIC" id="fig|46429.4.peg.3549"/>
<evidence type="ECO:0000256" key="3">
    <source>
        <dbReference type="ARBA" id="ARBA00023015"/>
    </source>
</evidence>
<dbReference type="InterPro" id="IPR019756">
    <property type="entry name" value="Pept_S26A_signal_pept_1_Ser-AS"/>
</dbReference>
<evidence type="ECO:0000256" key="1">
    <source>
        <dbReference type="ARBA" id="ARBA00022670"/>
    </source>
</evidence>
<dbReference type="SUPFAM" id="SSF51306">
    <property type="entry name" value="LexA/Signal peptidase"/>
    <property type="match status" value="1"/>
</dbReference>
<dbReference type="InterPro" id="IPR015927">
    <property type="entry name" value="Peptidase_S24_S26A/B/C"/>
</dbReference>
<dbReference type="InterPro" id="IPR039418">
    <property type="entry name" value="LexA-like"/>
</dbReference>
<dbReference type="Pfam" id="PF00717">
    <property type="entry name" value="Peptidase_S24"/>
    <property type="match status" value="1"/>
</dbReference>
<dbReference type="CDD" id="cd06529">
    <property type="entry name" value="S24_LexA-like"/>
    <property type="match status" value="1"/>
</dbReference>
<dbReference type="InterPro" id="IPR036286">
    <property type="entry name" value="LexA/Signal_pep-like_sf"/>
</dbReference>
<evidence type="ECO:0000256" key="5">
    <source>
        <dbReference type="ARBA" id="ARBA00023163"/>
    </source>
</evidence>
<dbReference type="AlphaFoldDB" id="A0A081RAB9"/>
<keyword evidence="4" id="KW-0238">DNA-binding</keyword>
<organism evidence="7 8">
    <name type="scientific">Sphingobium chlorophenolicum</name>
    <dbReference type="NCBI Taxonomy" id="46429"/>
    <lineage>
        <taxon>Bacteria</taxon>
        <taxon>Pseudomonadati</taxon>
        <taxon>Pseudomonadota</taxon>
        <taxon>Alphaproteobacteria</taxon>
        <taxon>Sphingomonadales</taxon>
        <taxon>Sphingomonadaceae</taxon>
        <taxon>Sphingobium</taxon>
    </lineage>
</organism>